<feature type="domain" description="ABC transporter" evidence="6">
    <location>
        <begin position="283"/>
        <end position="528"/>
    </location>
</feature>
<accession>A0A1I5INW0</accession>
<dbReference type="SMART" id="SM00382">
    <property type="entry name" value="AAA"/>
    <property type="match status" value="2"/>
</dbReference>
<dbReference type="InterPro" id="IPR017871">
    <property type="entry name" value="ABC_transporter-like_CS"/>
</dbReference>
<dbReference type="PROSITE" id="PS50893">
    <property type="entry name" value="ABC_TRANSPORTER_2"/>
    <property type="match status" value="2"/>
</dbReference>
<sequence length="549" mass="60663">MSLLTLENVSLTIGDKPILKDISFSLERGQCLGLVGESGSGKSLTALSIMQLLPRQSQLTGAIHLAETNLAHLSERQLCNWRGNRMGMIFQEPMTALNPLKAIGAQVEECILQHSSVTRHEAQEQARSQLQRVGLNPEHVGPDRFPHQLSGGQRQRVVIAMAIAMKPDLIIADEPTTALDVTSQAEILQLLKALMAEDHSALMLISHDLAVVAEMANSIAIMKKGAIVEQGPLPGLFDTLSHPYSKRLFEASTHQPARQKPPIFSDDPSLAQTAPVLSANALLRTYPLPRQFPYLERRSTRAVDGVDLTIHKGQSIGLVGESGCGKSTLARTLLGLEAPQKGGIRVGQHDPYSANKTDLQQVRRDIQIVFQDPNGSFNPRHKVGRSIAEPLYLFQKEVNRDERDERIATSLTQVGLAPEDAEKFPHEFSGGERQRIAIARALITRPRIIIADEPVSALDVSIRAQILDLFTDLRDRLDLAYLFISHDLSVVRSVTDEVMVMYRGKIIERGRTETIFNSPQEPYTQALINAAPDLHKTIARRRDGIEEPT</sequence>
<dbReference type="Gene3D" id="3.40.50.300">
    <property type="entry name" value="P-loop containing nucleotide triphosphate hydrolases"/>
    <property type="match status" value="2"/>
</dbReference>
<feature type="domain" description="ABC transporter" evidence="6">
    <location>
        <begin position="4"/>
        <end position="249"/>
    </location>
</feature>
<dbReference type="SUPFAM" id="SSF52540">
    <property type="entry name" value="P-loop containing nucleoside triphosphate hydrolases"/>
    <property type="match status" value="2"/>
</dbReference>
<dbReference type="EMBL" id="FOVR01000009">
    <property type="protein sequence ID" value="SFO62325.1"/>
    <property type="molecule type" value="Genomic_DNA"/>
</dbReference>
<proteinExistence type="inferred from homology"/>
<dbReference type="CDD" id="cd03257">
    <property type="entry name" value="ABC_NikE_OppD_transporters"/>
    <property type="match status" value="2"/>
</dbReference>
<dbReference type="NCBIfam" id="NF008453">
    <property type="entry name" value="PRK11308.1"/>
    <property type="match status" value="2"/>
</dbReference>
<evidence type="ECO:0000256" key="1">
    <source>
        <dbReference type="ARBA" id="ARBA00004417"/>
    </source>
</evidence>
<keyword evidence="3" id="KW-0813">Transport</keyword>
<dbReference type="RefSeq" id="WP_090074017.1">
    <property type="nucleotide sequence ID" value="NZ_FOVR01000009.1"/>
</dbReference>
<dbReference type="InterPro" id="IPR013563">
    <property type="entry name" value="Oligopep_ABC_C"/>
</dbReference>
<keyword evidence="4" id="KW-0547">Nucleotide-binding</keyword>
<dbReference type="Pfam" id="PF00005">
    <property type="entry name" value="ABC_tran"/>
    <property type="match status" value="2"/>
</dbReference>
<keyword evidence="8" id="KW-1185">Reference proteome</keyword>
<dbReference type="InterPro" id="IPR003593">
    <property type="entry name" value="AAA+_ATPase"/>
</dbReference>
<evidence type="ECO:0000256" key="3">
    <source>
        <dbReference type="ARBA" id="ARBA00022448"/>
    </source>
</evidence>
<dbReference type="GO" id="GO:0005886">
    <property type="term" value="C:plasma membrane"/>
    <property type="evidence" value="ECO:0007669"/>
    <property type="project" value="UniProtKB-SubCell"/>
</dbReference>
<protein>
    <submittedName>
        <fullName evidence="7">Peptide/nickel transport system ATP-binding protein</fullName>
    </submittedName>
</protein>
<dbReference type="InterPro" id="IPR050319">
    <property type="entry name" value="ABC_transp_ATP-bind"/>
</dbReference>
<dbReference type="STRING" id="655353.SAMN04488056_109116"/>
<dbReference type="GO" id="GO:0005524">
    <property type="term" value="F:ATP binding"/>
    <property type="evidence" value="ECO:0007669"/>
    <property type="project" value="UniProtKB-KW"/>
</dbReference>
<dbReference type="InterPro" id="IPR027417">
    <property type="entry name" value="P-loop_NTPase"/>
</dbReference>
<dbReference type="GO" id="GO:0055085">
    <property type="term" value="P:transmembrane transport"/>
    <property type="evidence" value="ECO:0007669"/>
    <property type="project" value="UniProtKB-ARBA"/>
</dbReference>
<dbReference type="GO" id="GO:0016887">
    <property type="term" value="F:ATP hydrolysis activity"/>
    <property type="evidence" value="ECO:0007669"/>
    <property type="project" value="InterPro"/>
</dbReference>
<dbReference type="Pfam" id="PF08352">
    <property type="entry name" value="oligo_HPY"/>
    <property type="match status" value="1"/>
</dbReference>
<keyword evidence="5 7" id="KW-0067">ATP-binding</keyword>
<organism evidence="7 8">
    <name type="scientific">Cohaesibacter marisflavi</name>
    <dbReference type="NCBI Taxonomy" id="655353"/>
    <lineage>
        <taxon>Bacteria</taxon>
        <taxon>Pseudomonadati</taxon>
        <taxon>Pseudomonadota</taxon>
        <taxon>Alphaproteobacteria</taxon>
        <taxon>Hyphomicrobiales</taxon>
        <taxon>Cohaesibacteraceae</taxon>
    </lineage>
</organism>
<dbReference type="PROSITE" id="PS00211">
    <property type="entry name" value="ABC_TRANSPORTER_1"/>
    <property type="match status" value="2"/>
</dbReference>
<dbReference type="GO" id="GO:0015833">
    <property type="term" value="P:peptide transport"/>
    <property type="evidence" value="ECO:0007669"/>
    <property type="project" value="InterPro"/>
</dbReference>
<evidence type="ECO:0000256" key="4">
    <source>
        <dbReference type="ARBA" id="ARBA00022741"/>
    </source>
</evidence>
<evidence type="ECO:0000256" key="2">
    <source>
        <dbReference type="ARBA" id="ARBA00005417"/>
    </source>
</evidence>
<dbReference type="AlphaFoldDB" id="A0A1I5INW0"/>
<comment type="subcellular location">
    <subcellularLocation>
        <location evidence="1">Cell inner membrane</location>
        <topology evidence="1">Peripheral membrane protein</topology>
    </subcellularLocation>
</comment>
<gene>
    <name evidence="7" type="ORF">SAMN04488056_109116</name>
</gene>
<reference evidence="7 8" key="1">
    <citation type="submission" date="2016-10" db="EMBL/GenBank/DDBJ databases">
        <authorList>
            <person name="de Groot N.N."/>
        </authorList>
    </citation>
    <scope>NUCLEOTIDE SEQUENCE [LARGE SCALE GENOMIC DNA]</scope>
    <source>
        <strain evidence="7 8">CGMCC 1.9157</strain>
    </source>
</reference>
<name>A0A1I5INW0_9HYPH</name>
<dbReference type="NCBIfam" id="NF007739">
    <property type="entry name" value="PRK10419.1"/>
    <property type="match status" value="2"/>
</dbReference>
<dbReference type="InterPro" id="IPR003439">
    <property type="entry name" value="ABC_transporter-like_ATP-bd"/>
</dbReference>
<evidence type="ECO:0000313" key="8">
    <source>
        <dbReference type="Proteomes" id="UP000199236"/>
    </source>
</evidence>
<evidence type="ECO:0000259" key="6">
    <source>
        <dbReference type="PROSITE" id="PS50893"/>
    </source>
</evidence>
<comment type="similarity">
    <text evidence="2">Belongs to the ABC transporter superfamily.</text>
</comment>
<evidence type="ECO:0000313" key="7">
    <source>
        <dbReference type="EMBL" id="SFO62325.1"/>
    </source>
</evidence>
<evidence type="ECO:0000256" key="5">
    <source>
        <dbReference type="ARBA" id="ARBA00022840"/>
    </source>
</evidence>
<dbReference type="PANTHER" id="PTHR43776">
    <property type="entry name" value="TRANSPORT ATP-BINDING PROTEIN"/>
    <property type="match status" value="1"/>
</dbReference>
<dbReference type="Proteomes" id="UP000199236">
    <property type="component" value="Unassembled WGS sequence"/>
</dbReference>
<dbReference type="OrthoDB" id="9802264at2"/>
<dbReference type="PANTHER" id="PTHR43776:SF7">
    <property type="entry name" value="D,D-DIPEPTIDE TRANSPORT ATP-BINDING PROTEIN DDPF-RELATED"/>
    <property type="match status" value="1"/>
</dbReference>